<reference evidence="2 3" key="1">
    <citation type="submission" date="2018-02" db="EMBL/GenBank/DDBJ databases">
        <title>Jeotgalibacillus proteolyticum sp. nov. a protease producing bacterium isolated from ocean sediments of Laizhou Bay.</title>
        <authorList>
            <person name="Li Y."/>
        </authorList>
    </citation>
    <scope>NUCLEOTIDE SEQUENCE [LARGE SCALE GENOMIC DNA]</scope>
    <source>
        <strain evidence="2 3">22-7</strain>
    </source>
</reference>
<organism evidence="2 3">
    <name type="scientific">Jeotgalibacillus proteolyticus</name>
    <dbReference type="NCBI Taxonomy" id="2082395"/>
    <lineage>
        <taxon>Bacteria</taxon>
        <taxon>Bacillati</taxon>
        <taxon>Bacillota</taxon>
        <taxon>Bacilli</taxon>
        <taxon>Bacillales</taxon>
        <taxon>Caryophanaceae</taxon>
        <taxon>Jeotgalibacillus</taxon>
    </lineage>
</organism>
<dbReference type="InterPro" id="IPR009875">
    <property type="entry name" value="PilZ_domain"/>
</dbReference>
<evidence type="ECO:0000313" key="3">
    <source>
        <dbReference type="Proteomes" id="UP000239047"/>
    </source>
</evidence>
<dbReference type="OrthoDB" id="2354159at2"/>
<gene>
    <name evidence="2" type="ORF">C4B60_11165</name>
</gene>
<dbReference type="AlphaFoldDB" id="A0A2S5GAX5"/>
<accession>A0A2S5GAX5</accession>
<feature type="domain" description="PilZ" evidence="1">
    <location>
        <begin position="33"/>
        <end position="113"/>
    </location>
</feature>
<keyword evidence="3" id="KW-1185">Reference proteome</keyword>
<comment type="caution">
    <text evidence="2">The sequence shown here is derived from an EMBL/GenBank/DDBJ whole genome shotgun (WGS) entry which is preliminary data.</text>
</comment>
<dbReference type="Proteomes" id="UP000239047">
    <property type="component" value="Unassembled WGS sequence"/>
</dbReference>
<dbReference type="SUPFAM" id="SSF141371">
    <property type="entry name" value="PilZ domain-like"/>
    <property type="match status" value="1"/>
</dbReference>
<dbReference type="Gene3D" id="2.40.10.220">
    <property type="entry name" value="predicted glycosyltransferase like domains"/>
    <property type="match status" value="1"/>
</dbReference>
<proteinExistence type="predicted"/>
<dbReference type="GO" id="GO:0035438">
    <property type="term" value="F:cyclic-di-GMP binding"/>
    <property type="evidence" value="ECO:0007669"/>
    <property type="project" value="InterPro"/>
</dbReference>
<evidence type="ECO:0000259" key="1">
    <source>
        <dbReference type="Pfam" id="PF07238"/>
    </source>
</evidence>
<name>A0A2S5GAX5_9BACL</name>
<protein>
    <recommendedName>
        <fullName evidence="1">PilZ domain-containing protein</fullName>
    </recommendedName>
</protein>
<dbReference type="RefSeq" id="WP_104058089.1">
    <property type="nucleotide sequence ID" value="NZ_PREZ01000004.1"/>
</dbReference>
<sequence>MRYKRNEAFRFSFDHPIDGQFSIYEINGKELRTGEGKMKVLDLSPSGARIQSGLSIPFTENQSIKILLHFYLNDSFMIFRGKIVWGKTDNHINTYGVQFLNNENLQEEIIRQLKVYVKEQ</sequence>
<dbReference type="Pfam" id="PF07238">
    <property type="entry name" value="PilZ"/>
    <property type="match status" value="1"/>
</dbReference>
<dbReference type="EMBL" id="PREZ01000004">
    <property type="protein sequence ID" value="PPA70140.1"/>
    <property type="molecule type" value="Genomic_DNA"/>
</dbReference>
<evidence type="ECO:0000313" key="2">
    <source>
        <dbReference type="EMBL" id="PPA70140.1"/>
    </source>
</evidence>